<name>A0ABR9ZWX4_9FIRM</name>
<sequence>MEQLKKGKDFMLIFLMNIKNTEERDTLEKLYLKYHKRMFYIVNGILKDSYESQDVVQTAILKMVNYIDKIDYVGY</sequence>
<dbReference type="EMBL" id="JADKNH010000012">
    <property type="protein sequence ID" value="MBF4694958.1"/>
    <property type="molecule type" value="Genomic_DNA"/>
</dbReference>
<dbReference type="Proteomes" id="UP000614200">
    <property type="component" value="Unassembled WGS sequence"/>
</dbReference>
<proteinExistence type="predicted"/>
<organism evidence="1 2">
    <name type="scientific">Fusibacter ferrireducens</name>
    <dbReference type="NCBI Taxonomy" id="2785058"/>
    <lineage>
        <taxon>Bacteria</taxon>
        <taxon>Bacillati</taxon>
        <taxon>Bacillota</taxon>
        <taxon>Clostridia</taxon>
        <taxon>Eubacteriales</taxon>
        <taxon>Eubacteriales Family XII. Incertae Sedis</taxon>
        <taxon>Fusibacter</taxon>
    </lineage>
</organism>
<dbReference type="SUPFAM" id="SSF88946">
    <property type="entry name" value="Sigma2 domain of RNA polymerase sigma factors"/>
    <property type="match status" value="1"/>
</dbReference>
<accession>A0ABR9ZWX4</accession>
<reference evidence="1 2" key="1">
    <citation type="submission" date="2020-11" db="EMBL/GenBank/DDBJ databases">
        <title>Fusibacter basophilias sp. nov.</title>
        <authorList>
            <person name="Qiu D."/>
        </authorList>
    </citation>
    <scope>NUCLEOTIDE SEQUENCE [LARGE SCALE GENOMIC DNA]</scope>
    <source>
        <strain evidence="1 2">Q10-2</strain>
    </source>
</reference>
<gene>
    <name evidence="1" type="ORF">ISU02_17810</name>
</gene>
<protein>
    <submittedName>
        <fullName evidence="1">Sigma-70 family RNA polymerase sigma factor</fullName>
    </submittedName>
</protein>
<comment type="caution">
    <text evidence="1">The sequence shown here is derived from an EMBL/GenBank/DDBJ whole genome shotgun (WGS) entry which is preliminary data.</text>
</comment>
<dbReference type="Gene3D" id="1.10.1740.10">
    <property type="match status" value="1"/>
</dbReference>
<evidence type="ECO:0000313" key="1">
    <source>
        <dbReference type="EMBL" id="MBF4694958.1"/>
    </source>
</evidence>
<dbReference type="InterPro" id="IPR013325">
    <property type="entry name" value="RNA_pol_sigma_r2"/>
</dbReference>
<evidence type="ECO:0000313" key="2">
    <source>
        <dbReference type="Proteomes" id="UP000614200"/>
    </source>
</evidence>
<keyword evidence="2" id="KW-1185">Reference proteome</keyword>